<dbReference type="EMBL" id="NZBD01000001">
    <property type="protein sequence ID" value="MAG17880.1"/>
    <property type="molecule type" value="Genomic_DNA"/>
</dbReference>
<dbReference type="Proteomes" id="UP000226712">
    <property type="component" value="Unassembled WGS sequence"/>
</dbReference>
<organism evidence="1 2">
    <name type="scientific">Candidatus Iainarchaeum sp</name>
    <dbReference type="NCBI Taxonomy" id="3101447"/>
    <lineage>
        <taxon>Archaea</taxon>
        <taxon>Candidatus Iainarchaeota</taxon>
        <taxon>Candidatus Iainarchaeia</taxon>
        <taxon>Candidatus Iainarchaeales</taxon>
        <taxon>Candidatus Iainarchaeaceae</taxon>
        <taxon>Candidatus Iainarchaeum</taxon>
    </lineage>
</organism>
<reference evidence="2" key="1">
    <citation type="submission" date="2017-09" db="EMBL/GenBank/DDBJ databases">
        <title>The Reconstruction of 2,631 Draft Metagenome-Assembled Genomes from the Global Oceans.</title>
        <authorList>
            <person name="Tully B.J."/>
            <person name="Graham E.D."/>
            <person name="Heidelberg J.F."/>
        </authorList>
    </citation>
    <scope>NUCLEOTIDE SEQUENCE [LARGE SCALE GENOMIC DNA]</scope>
</reference>
<comment type="caution">
    <text evidence="1">The sequence shown here is derived from an EMBL/GenBank/DDBJ whole genome shotgun (WGS) entry which is preliminary data.</text>
</comment>
<evidence type="ECO:0000313" key="2">
    <source>
        <dbReference type="Proteomes" id="UP000226712"/>
    </source>
</evidence>
<accession>A0A2D6LNX8</accession>
<sequence length="262" mass="27282">MIPVLILAVFLSGCTVPTQPVCGNFICESGEDSLTCAEDCGFVGDGSLATDLYVETIGVGATTGIGYVEVIRGPDVGVPSAQETYNEGETINGLIGGGSYAGQEVSVKVVQIIQTGPSSDSYEATFELYDSSSSLIDTKTVSAGTNLASVFSSVGTTLETYNENEFIVGLMGENQYSGEEMSVKFVQVVQTGAGNSSFIATFELYDSSSNLVDTKTVSVGEQLNAVFLDSSGDFALDTLVRIYTIGVGATTGIGYIEVAVLR</sequence>
<protein>
    <submittedName>
        <fullName evidence="1">Uncharacterized protein</fullName>
    </submittedName>
</protein>
<dbReference type="AlphaFoldDB" id="A0A2D6LNX8"/>
<name>A0A2D6LNX8_9ARCH</name>
<proteinExistence type="predicted"/>
<gene>
    <name evidence="1" type="ORF">CL944_00190</name>
</gene>
<evidence type="ECO:0000313" key="1">
    <source>
        <dbReference type="EMBL" id="MAG17880.1"/>
    </source>
</evidence>